<dbReference type="Proteomes" id="UP001208570">
    <property type="component" value="Unassembled WGS sequence"/>
</dbReference>
<dbReference type="Gene3D" id="3.80.10.10">
    <property type="entry name" value="Ribonuclease Inhibitor"/>
    <property type="match status" value="2"/>
</dbReference>
<protein>
    <submittedName>
        <fullName evidence="2">Uncharacterized protein</fullName>
    </submittedName>
</protein>
<feature type="compositionally biased region" description="Acidic residues" evidence="1">
    <location>
        <begin position="47"/>
        <end position="87"/>
    </location>
</feature>
<comment type="caution">
    <text evidence="2">The sequence shown here is derived from an EMBL/GenBank/DDBJ whole genome shotgun (WGS) entry which is preliminary data.</text>
</comment>
<dbReference type="InterPro" id="IPR001611">
    <property type="entry name" value="Leu-rich_rpt"/>
</dbReference>
<feature type="region of interest" description="Disordered" evidence="1">
    <location>
        <begin position="1"/>
        <end position="94"/>
    </location>
</feature>
<organism evidence="2 3">
    <name type="scientific">Paralvinella palmiformis</name>
    <dbReference type="NCBI Taxonomy" id="53620"/>
    <lineage>
        <taxon>Eukaryota</taxon>
        <taxon>Metazoa</taxon>
        <taxon>Spiralia</taxon>
        <taxon>Lophotrochozoa</taxon>
        <taxon>Annelida</taxon>
        <taxon>Polychaeta</taxon>
        <taxon>Sedentaria</taxon>
        <taxon>Canalipalpata</taxon>
        <taxon>Terebellida</taxon>
        <taxon>Terebelliformia</taxon>
        <taxon>Alvinellidae</taxon>
        <taxon>Paralvinella</taxon>
    </lineage>
</organism>
<accession>A0AAD9JVW6</accession>
<dbReference type="InterPro" id="IPR052394">
    <property type="entry name" value="LRR-containing"/>
</dbReference>
<name>A0AAD9JVW6_9ANNE</name>
<evidence type="ECO:0000256" key="1">
    <source>
        <dbReference type="SAM" id="MobiDB-lite"/>
    </source>
</evidence>
<feature type="compositionally biased region" description="Polar residues" evidence="1">
    <location>
        <begin position="31"/>
        <end position="43"/>
    </location>
</feature>
<proteinExistence type="predicted"/>
<reference evidence="2" key="1">
    <citation type="journal article" date="2023" name="Mol. Biol. Evol.">
        <title>Third-Generation Sequencing Reveals the Adaptive Role of the Epigenome in Three Deep-Sea Polychaetes.</title>
        <authorList>
            <person name="Perez M."/>
            <person name="Aroh O."/>
            <person name="Sun Y."/>
            <person name="Lan Y."/>
            <person name="Juniper S.K."/>
            <person name="Young C.R."/>
            <person name="Angers B."/>
            <person name="Qian P.Y."/>
        </authorList>
    </citation>
    <scope>NUCLEOTIDE SEQUENCE</scope>
    <source>
        <strain evidence="2">P08H-3</strain>
    </source>
</reference>
<dbReference type="PANTHER" id="PTHR24114:SF2">
    <property type="entry name" value="F-BOX DOMAIN-CONTAINING PROTEIN-RELATED"/>
    <property type="match status" value="1"/>
</dbReference>
<evidence type="ECO:0000313" key="2">
    <source>
        <dbReference type="EMBL" id="KAK2159786.1"/>
    </source>
</evidence>
<dbReference type="AlphaFoldDB" id="A0AAD9JVW6"/>
<evidence type="ECO:0000313" key="3">
    <source>
        <dbReference type="Proteomes" id="UP001208570"/>
    </source>
</evidence>
<feature type="compositionally biased region" description="Basic residues" evidence="1">
    <location>
        <begin position="702"/>
        <end position="713"/>
    </location>
</feature>
<dbReference type="InterPro" id="IPR032675">
    <property type="entry name" value="LRR_dom_sf"/>
</dbReference>
<sequence>MTAAVGTDPGFFTTLLTVPETPFTEPRTGDDQTTPYFRVSTTRLVVEEEQDEEERDEDEQDKEEQDEEEEDPDIGDSTDDMDEEEESVSGYDTDLDIKKDKELRIKVKERDDIDAYKDVCEKLSIVLQNSVLEQISNTNMFLGYRNIGPLGAKALAHAFMQNIHVEYLDLKYNGLGAEGATYICEMLLENDTLQKLDISGNELMTQGALAISEMMRLNKGLKQLIIASNNFVDSDSEILSAGIQASDSMKELDLSNNGLSIRGGRAFGLAMTNNYTLRYLDLSWNHIREKGAVALCKGLQENVALTHINLSHNGLGYEGSVAIEKLLKANSIIRYINISYNRITWDAALLICRGIKANDSLETLKIGGNPITTTGCIDIIEAIADSKSVISELDLEGVCVLGEFDMMASVIQKNRTFKYNHGGVVGTHDVLGERHGKRITPMQRVIDYMKKTGIRPTELFRSMDKQVSNKLSHHEIIARLKQSGVQMHVYEAIELIDQLERNASDLGESNSVNYKNVSKCVKDQIIKDRNEKIRERERQKKLYSYHRDILQKGRLPPITDENETKTGTIGSNYETHSLQSFGRLSLETRALASTTKSGKSTPDFNRIRQDELVRMAEASGQSDKMAPSHILKGSLKQGFFNRSVSVSAMSIPSELVYYGHPTEAGSSTGSSRPTRTTPLQKKANILSMSQPLGSKPKPFGAVKKKRKRKTKRR</sequence>
<dbReference type="EMBL" id="JAODUP010000146">
    <property type="protein sequence ID" value="KAK2159786.1"/>
    <property type="molecule type" value="Genomic_DNA"/>
</dbReference>
<gene>
    <name evidence="2" type="ORF">LSH36_146g02016</name>
</gene>
<feature type="compositionally biased region" description="Low complexity" evidence="1">
    <location>
        <begin position="665"/>
        <end position="678"/>
    </location>
</feature>
<keyword evidence="3" id="KW-1185">Reference proteome</keyword>
<dbReference type="Pfam" id="PF13516">
    <property type="entry name" value="LRR_6"/>
    <property type="match status" value="5"/>
</dbReference>
<dbReference type="PANTHER" id="PTHR24114">
    <property type="entry name" value="LEUCINE RICH REPEAT FAMILY PROTEIN"/>
    <property type="match status" value="1"/>
</dbReference>
<dbReference type="SUPFAM" id="SSF52047">
    <property type="entry name" value="RNI-like"/>
    <property type="match status" value="1"/>
</dbReference>
<feature type="region of interest" description="Disordered" evidence="1">
    <location>
        <begin position="662"/>
        <end position="713"/>
    </location>
</feature>
<dbReference type="SMART" id="SM00368">
    <property type="entry name" value="LRR_RI"/>
    <property type="match status" value="8"/>
</dbReference>